<evidence type="ECO:0000313" key="4">
    <source>
        <dbReference type="Proteomes" id="UP000431264"/>
    </source>
</evidence>
<protein>
    <recommendedName>
        <fullName evidence="2">Response receiver domain-containing protein</fullName>
    </recommendedName>
</protein>
<keyword evidence="4" id="KW-1185">Reference proteome</keyword>
<feature type="coiled-coil region" evidence="1">
    <location>
        <begin position="462"/>
        <end position="489"/>
    </location>
</feature>
<sequence length="575" mass="66792">MYSQKAFDILNSSINNAIFIDEKAKDFYSGTDINPDIAEEKLSFELFDTFKKNGKNLAVHKFEKSNLDEPKTLEYLFKGKDLILLDWELAEHVGQEYSLKLLNKAVSAPYINFCCIYSSSTNFNQIPLFLDAFFSGLKTEDFESIKNEYSFFEINDLDDIVNKDEETISKFITEENINLTDFPIEHLKTKSESYLIRLIHISLNIDKFILPDDTIRKYEVLNTGDNSFMINNTFVLTLKKDFTEDSDITKLLQRISEVIIKNKGSFFQLLGLEMQSVFNSNERFIDETILKSSTEALFQFRNHIKNDKTFGTIVKKLLIEQATLKLRTAKLELINTDFLNFKSKELENNPPSVEDLFQLNVFYNSVSVKSLHPDSIPNLNFGDVFKDNDNNYYLCITALCDCYEPKKIDFNFYFVKGKEFQNIELALKLGDTGFISFLPNGKAIDWGNLNESILKRIKEPSLSNSKDDIKKLQNDIKTLLQIINKISTKQSELGSLQYVPFYIKPKVYNVQNNKLIDNKIRIWDITNKYTKEEFEQSLNYFDVEYITTLRNDYTQRMANHAFGHPARVGVDFVKM</sequence>
<evidence type="ECO:0000313" key="3">
    <source>
        <dbReference type="EMBL" id="MVO09626.1"/>
    </source>
</evidence>
<evidence type="ECO:0000259" key="2">
    <source>
        <dbReference type="Pfam" id="PF19192"/>
    </source>
</evidence>
<dbReference type="InterPro" id="IPR043834">
    <property type="entry name" value="REC"/>
</dbReference>
<keyword evidence="1" id="KW-0175">Coiled coil</keyword>
<dbReference type="OrthoDB" id="1100503at2"/>
<proteinExistence type="predicted"/>
<feature type="domain" description="Response receiver" evidence="2">
    <location>
        <begin position="13"/>
        <end position="165"/>
    </location>
</feature>
<dbReference type="Pfam" id="PF19192">
    <property type="entry name" value="Response_reg_2"/>
    <property type="match status" value="1"/>
</dbReference>
<gene>
    <name evidence="3" type="ORF">GOQ30_10685</name>
</gene>
<dbReference type="AlphaFoldDB" id="A0A6I4ISH8"/>
<organism evidence="3 4">
    <name type="scientific">Flavobacterium profundi</name>
    <dbReference type="NCBI Taxonomy" id="1774945"/>
    <lineage>
        <taxon>Bacteria</taxon>
        <taxon>Pseudomonadati</taxon>
        <taxon>Bacteroidota</taxon>
        <taxon>Flavobacteriia</taxon>
        <taxon>Flavobacteriales</taxon>
        <taxon>Flavobacteriaceae</taxon>
        <taxon>Flavobacterium</taxon>
    </lineage>
</organism>
<evidence type="ECO:0000256" key="1">
    <source>
        <dbReference type="SAM" id="Coils"/>
    </source>
</evidence>
<dbReference type="EMBL" id="WQLW01000007">
    <property type="protein sequence ID" value="MVO09626.1"/>
    <property type="molecule type" value="Genomic_DNA"/>
</dbReference>
<dbReference type="Proteomes" id="UP000431264">
    <property type="component" value="Unassembled WGS sequence"/>
</dbReference>
<comment type="caution">
    <text evidence="3">The sequence shown here is derived from an EMBL/GenBank/DDBJ whole genome shotgun (WGS) entry which is preliminary data.</text>
</comment>
<dbReference type="RefSeq" id="WP_140998004.1">
    <property type="nucleotide sequence ID" value="NZ_VDCZ01000007.1"/>
</dbReference>
<accession>A0A6I4ISH8</accession>
<reference evidence="4" key="1">
    <citation type="submission" date="2019-05" db="EMBL/GenBank/DDBJ databases">
        <title>Flavobacterium profundi sp. nov., isolated from a deep-sea seamount.</title>
        <authorList>
            <person name="Zhang D.-C."/>
        </authorList>
    </citation>
    <scope>NUCLEOTIDE SEQUENCE [LARGE SCALE GENOMIC DNA]</scope>
    <source>
        <strain evidence="4">TP390</strain>
    </source>
</reference>
<name>A0A6I4ISH8_9FLAO</name>